<geneLocation type="plasmid" evidence="8">
    <name>pnonnen2</name>
</geneLocation>
<comment type="subcellular location">
    <subcellularLocation>
        <location evidence="1">Cytoplasm</location>
    </subcellularLocation>
</comment>
<evidence type="ECO:0000256" key="3">
    <source>
        <dbReference type="ARBA" id="ARBA00020541"/>
    </source>
</evidence>
<sequence length="88" mass="10245">MTDLNEIYKNKKIIISGYTLKISDLNNIKTSELDSQIKIRLPKIFKKLIEIESQKNGRSKAAEILHRLRVSFIKNIDISETQNEKSKK</sequence>
<evidence type="ECO:0000256" key="5">
    <source>
        <dbReference type="ARBA" id="ARBA00022971"/>
    </source>
</evidence>
<accession>A0A1L4D512</accession>
<dbReference type="RefSeq" id="WP_148698956.1">
    <property type="nucleotide sequence ID" value="NZ_CP017836.1"/>
</dbReference>
<evidence type="ECO:0000313" key="7">
    <source>
        <dbReference type="EMBL" id="APJ05293.1"/>
    </source>
</evidence>
<keyword evidence="5" id="KW-0184">Conjugation</keyword>
<keyword evidence="4" id="KW-0963">Cytoplasm</keyword>
<comment type="similarity">
    <text evidence="2">Belongs to the TraY family.</text>
</comment>
<gene>
    <name evidence="7" type="ORF">AXG55_14825</name>
</gene>
<evidence type="ECO:0000313" key="8">
    <source>
        <dbReference type="Proteomes" id="UP000184731"/>
    </source>
</evidence>
<keyword evidence="7" id="KW-0614">Plasmid</keyword>
<name>A0A1L4D512_9BACT</name>
<dbReference type="Gene3D" id="1.10.1220.10">
    <property type="entry name" value="Met repressor-like"/>
    <property type="match status" value="1"/>
</dbReference>
<dbReference type="EMBL" id="CP017836">
    <property type="protein sequence ID" value="APJ05293.1"/>
    <property type="molecule type" value="Genomic_DNA"/>
</dbReference>
<organism evidence="7 8">
    <name type="scientific">Silvanigrella aquatica</name>
    <dbReference type="NCBI Taxonomy" id="1915309"/>
    <lineage>
        <taxon>Bacteria</taxon>
        <taxon>Pseudomonadati</taxon>
        <taxon>Bdellovibrionota</taxon>
        <taxon>Oligoflexia</taxon>
        <taxon>Silvanigrellales</taxon>
        <taxon>Silvanigrellaceae</taxon>
        <taxon>Silvanigrella</taxon>
    </lineage>
</organism>
<dbReference type="InterPro" id="IPR013321">
    <property type="entry name" value="Arc_rbn_hlx_hlx"/>
</dbReference>
<evidence type="ECO:0000256" key="1">
    <source>
        <dbReference type="ARBA" id="ARBA00004496"/>
    </source>
</evidence>
<dbReference type="InterPro" id="IPR010985">
    <property type="entry name" value="Ribbon_hlx_hlx"/>
</dbReference>
<reference evidence="7 8" key="1">
    <citation type="submission" date="2016-10" db="EMBL/GenBank/DDBJ databases">
        <title>Silvanigrella aquatica sp. nov., isolated from a freshwater lake located in the Black Forest, Germany, description of Silvanigrellaceae fam. nov., Silvanigrellales ord. nov., reclassification of the order Bdellovibrionales in the class Oligoflexia, reclassification of the families Bacteriovoracaceae and Halobacteriovoraceae in the new order Bacteriovoracales ord. nov., and reclassification of the family Pseudobacteriovoracaceae in the order Oligoflexiales.</title>
        <authorList>
            <person name="Hahn M.W."/>
            <person name="Schmidt J."/>
            <person name="Koll U."/>
            <person name="Rohde M."/>
            <person name="Verbag S."/>
            <person name="Pitt A."/>
            <person name="Nakai R."/>
            <person name="Naganuma T."/>
            <person name="Lang E."/>
        </authorList>
    </citation>
    <scope>NUCLEOTIDE SEQUENCE [LARGE SCALE GENOMIC DNA]</scope>
    <source>
        <strain evidence="7 8">MWH-Nonnen-W8red</strain>
        <plasmid evidence="8">Plasmid pnonnen2</plasmid>
    </source>
</reference>
<evidence type="ECO:0000256" key="2">
    <source>
        <dbReference type="ARBA" id="ARBA00007183"/>
    </source>
</evidence>
<dbReference type="Proteomes" id="UP000184731">
    <property type="component" value="Plasmid pnonnen2"/>
</dbReference>
<proteinExistence type="inferred from homology"/>
<dbReference type="SUPFAM" id="SSF47598">
    <property type="entry name" value="Ribbon-helix-helix"/>
    <property type="match status" value="1"/>
</dbReference>
<protein>
    <recommendedName>
        <fullName evidence="3">Relaxosome protein TraY</fullName>
    </recommendedName>
</protein>
<dbReference type="GO" id="GO:0006355">
    <property type="term" value="P:regulation of DNA-templated transcription"/>
    <property type="evidence" value="ECO:0007669"/>
    <property type="project" value="InterPro"/>
</dbReference>
<dbReference type="AlphaFoldDB" id="A0A1L4D512"/>
<dbReference type="Pfam" id="PF05509">
    <property type="entry name" value="TraY"/>
    <property type="match status" value="1"/>
</dbReference>
<dbReference type="KEGG" id="saqi:AXG55_14825"/>
<keyword evidence="6" id="KW-0238">DNA-binding</keyword>
<dbReference type="InterPro" id="IPR008876">
    <property type="entry name" value="TraY"/>
</dbReference>
<evidence type="ECO:0000256" key="6">
    <source>
        <dbReference type="ARBA" id="ARBA00023125"/>
    </source>
</evidence>
<keyword evidence="8" id="KW-1185">Reference proteome</keyword>
<evidence type="ECO:0000256" key="4">
    <source>
        <dbReference type="ARBA" id="ARBA00022490"/>
    </source>
</evidence>